<dbReference type="SUPFAM" id="SSF52540">
    <property type="entry name" value="P-loop containing nucleoside triphosphate hydrolases"/>
    <property type="match status" value="1"/>
</dbReference>
<evidence type="ECO:0000313" key="8">
    <source>
        <dbReference type="EMBL" id="GFP76470.1"/>
    </source>
</evidence>
<dbReference type="GO" id="GO:0003677">
    <property type="term" value="F:DNA binding"/>
    <property type="evidence" value="ECO:0007669"/>
    <property type="project" value="UniProtKB-KW"/>
</dbReference>
<evidence type="ECO:0000256" key="1">
    <source>
        <dbReference type="ARBA" id="ARBA00022679"/>
    </source>
</evidence>
<keyword evidence="4" id="KW-0238">DNA-binding</keyword>
<dbReference type="Pfam" id="PF03610">
    <property type="entry name" value="EIIA-man"/>
    <property type="match status" value="1"/>
</dbReference>
<feature type="domain" description="PTS EIIA type-4" evidence="6">
    <location>
        <begin position="538"/>
        <end position="660"/>
    </location>
</feature>
<dbReference type="PANTHER" id="PTHR32071:SF38">
    <property type="entry name" value="PSP OPERON TRANSCRIPTIONAL ACTIVATOR"/>
    <property type="match status" value="1"/>
</dbReference>
<dbReference type="InterPro" id="IPR002078">
    <property type="entry name" value="Sigma_54_int"/>
</dbReference>
<evidence type="ECO:0000259" key="6">
    <source>
        <dbReference type="PROSITE" id="PS51096"/>
    </source>
</evidence>
<sequence length="896" mass="102936">MKSNREQIIDFMIKCSNSVNSEEAKGVSTQYLSNRLGMQRTNISSILNGLVKDGVVEKVNGRPVLYRIKKKTMTPQGEQSCFKQLIGCNGSLKNAVQLAKAAILYPQHSLHSLVLGPNGSGKSYFVNLMYYFAKENKIIENEAPFIRFNCNNYSDKPDQMVEILFGIDKGSFLSRAKGGVLFIDHIELLPAEGRNILIRLVENNYVEVNGIKSEFNGIIICAMNDIAQQSLIDYYSSYFSIRIQLPSLAERNLNERFELIKHFFTIEAARCNKTLNINSELLICLLLYQCETNVKQLNRDIQIGCANAYVREFENNKDNISILMSDFPFYVRSGFLNFKRYKSEIKEIISENCNYAFSKIEATMISLSEEKLNKKKNMYDFIDEKVNELRERGIEEQDINTIISIDVENQFKKYSKKLMNQVVNEEQLSEIVNSRVIALVKEFLNEATKRFNKVYPHSIFYGLCLHLNSTLSRKDKVQRLSNEQIMDVIGKYQDQYSYCVKFVSLIEKEFAKRLPIDEVVFITMFITRDSLEKEENKYPVVLLALHGNTAASSLVEVINNMGSHETYAYDMPLNKSVNVAYEELKAMIIKIHQGKGVFVIYDMGSFATMLDMISSETGIEIRKLEIPITLLALDCNRKIMLGMEMDEIHEGIIDAYNNTMYMQKDEYYRSKSKNVILSLCMSGEGAAVQIKNYIKNNIRLHEVEIIPLAISDKQFLLEEVNRIKENHNIICVIGSYNPQLMGIRYIPITDIFQNNSKELRALLNLGNEDIDDNDEEGDDFKVIFDHLSHELELVDVDKLRVYLPKVIGEIGVNENYHLTEEQELALMVHIACCIEYMLKKVPMSSNIHKENILNENKALYNSIKKSFSVIEKEFDVTFSDNELANIISIMKMSQKG</sequence>
<dbReference type="InterPro" id="IPR036390">
    <property type="entry name" value="WH_DNA-bd_sf"/>
</dbReference>
<protein>
    <submittedName>
        <fullName evidence="8">Transcriptional regulatory protein DagR</fullName>
    </submittedName>
</protein>
<dbReference type="InterPro" id="IPR036634">
    <property type="entry name" value="PRD_sf"/>
</dbReference>
<keyword evidence="9" id="KW-1185">Reference proteome</keyword>
<dbReference type="SUPFAM" id="SSF53062">
    <property type="entry name" value="PTS system fructose IIA component-like"/>
    <property type="match status" value="1"/>
</dbReference>
<keyword evidence="3" id="KW-0067">ATP-binding</keyword>
<dbReference type="AlphaFoldDB" id="A0A6V8SHL3"/>
<reference evidence="8 9" key="1">
    <citation type="submission" date="2020-07" db="EMBL/GenBank/DDBJ databases">
        <title>A new beta-1,3-glucan-decomposing anaerobic bacterium isolated from anoxic soil subjected to biological soil disinfestation.</title>
        <authorList>
            <person name="Ueki A."/>
            <person name="Tonouchi A."/>
        </authorList>
    </citation>
    <scope>NUCLEOTIDE SEQUENCE [LARGE SCALE GENOMIC DNA]</scope>
    <source>
        <strain evidence="8 9">TW1</strain>
    </source>
</reference>
<dbReference type="Gene3D" id="1.10.10.10">
    <property type="entry name" value="Winged helix-like DNA-binding domain superfamily/Winged helix DNA-binding domain"/>
    <property type="match status" value="1"/>
</dbReference>
<dbReference type="InterPro" id="IPR036662">
    <property type="entry name" value="PTS_EIIA_man-typ_sf"/>
</dbReference>
<dbReference type="SMART" id="SM00382">
    <property type="entry name" value="AAA"/>
    <property type="match status" value="1"/>
</dbReference>
<dbReference type="PROSITE" id="PS51372">
    <property type="entry name" value="PRD_2"/>
    <property type="match status" value="2"/>
</dbReference>
<dbReference type="EMBL" id="BLZR01000001">
    <property type="protein sequence ID" value="GFP76470.1"/>
    <property type="molecule type" value="Genomic_DNA"/>
</dbReference>
<dbReference type="GO" id="GO:0005524">
    <property type="term" value="F:ATP binding"/>
    <property type="evidence" value="ECO:0007669"/>
    <property type="project" value="UniProtKB-KW"/>
</dbReference>
<dbReference type="Gene3D" id="1.10.1790.10">
    <property type="entry name" value="PRD domain"/>
    <property type="match status" value="2"/>
</dbReference>
<dbReference type="Pfam" id="PF00158">
    <property type="entry name" value="Sigma54_activat"/>
    <property type="match status" value="1"/>
</dbReference>
<name>A0A6V8SHL3_9CLOT</name>
<dbReference type="GO" id="GO:0016740">
    <property type="term" value="F:transferase activity"/>
    <property type="evidence" value="ECO:0007669"/>
    <property type="project" value="UniProtKB-KW"/>
</dbReference>
<dbReference type="RefSeq" id="WP_183277894.1">
    <property type="nucleotide sequence ID" value="NZ_BLZR01000001.1"/>
</dbReference>
<dbReference type="GO" id="GO:0016020">
    <property type="term" value="C:membrane"/>
    <property type="evidence" value="ECO:0007669"/>
    <property type="project" value="InterPro"/>
</dbReference>
<dbReference type="PROSITE" id="PS50045">
    <property type="entry name" value="SIGMA54_INTERACT_4"/>
    <property type="match status" value="1"/>
</dbReference>
<keyword evidence="1" id="KW-0808">Transferase</keyword>
<feature type="domain" description="PRD" evidence="7">
    <location>
        <begin position="790"/>
        <end position="896"/>
    </location>
</feature>
<dbReference type="InterPro" id="IPR004701">
    <property type="entry name" value="PTS_EIIA_man-typ"/>
</dbReference>
<organism evidence="8 9">
    <name type="scientific">Clostridium fungisolvens</name>
    <dbReference type="NCBI Taxonomy" id="1604897"/>
    <lineage>
        <taxon>Bacteria</taxon>
        <taxon>Bacillati</taxon>
        <taxon>Bacillota</taxon>
        <taxon>Clostridia</taxon>
        <taxon>Eubacteriales</taxon>
        <taxon>Clostridiaceae</taxon>
        <taxon>Clostridium</taxon>
    </lineage>
</organism>
<dbReference type="CDD" id="cd00009">
    <property type="entry name" value="AAA"/>
    <property type="match status" value="1"/>
</dbReference>
<dbReference type="SUPFAM" id="SSF46785">
    <property type="entry name" value="Winged helix' DNA-binding domain"/>
    <property type="match status" value="1"/>
</dbReference>
<dbReference type="PANTHER" id="PTHR32071">
    <property type="entry name" value="TRANSCRIPTIONAL REGULATORY PROTEIN"/>
    <property type="match status" value="1"/>
</dbReference>
<dbReference type="Proteomes" id="UP000580568">
    <property type="component" value="Unassembled WGS sequence"/>
</dbReference>
<proteinExistence type="predicted"/>
<evidence type="ECO:0000313" key="9">
    <source>
        <dbReference type="Proteomes" id="UP000580568"/>
    </source>
</evidence>
<dbReference type="GO" id="GO:0006355">
    <property type="term" value="P:regulation of DNA-templated transcription"/>
    <property type="evidence" value="ECO:0007669"/>
    <property type="project" value="InterPro"/>
</dbReference>
<comment type="caution">
    <text evidence="8">The sequence shown here is derived from an EMBL/GenBank/DDBJ whole genome shotgun (WGS) entry which is preliminary data.</text>
</comment>
<dbReference type="InterPro" id="IPR011608">
    <property type="entry name" value="PRD"/>
</dbReference>
<evidence type="ECO:0000259" key="7">
    <source>
        <dbReference type="PROSITE" id="PS51372"/>
    </source>
</evidence>
<dbReference type="SUPFAM" id="SSF63520">
    <property type="entry name" value="PTS-regulatory domain, PRD"/>
    <property type="match status" value="2"/>
</dbReference>
<evidence type="ECO:0000259" key="5">
    <source>
        <dbReference type="PROSITE" id="PS50045"/>
    </source>
</evidence>
<evidence type="ECO:0000256" key="2">
    <source>
        <dbReference type="ARBA" id="ARBA00022741"/>
    </source>
</evidence>
<dbReference type="GO" id="GO:0009401">
    <property type="term" value="P:phosphoenolpyruvate-dependent sugar phosphotransferase system"/>
    <property type="evidence" value="ECO:0007669"/>
    <property type="project" value="InterPro"/>
</dbReference>
<evidence type="ECO:0000256" key="3">
    <source>
        <dbReference type="ARBA" id="ARBA00022840"/>
    </source>
</evidence>
<dbReference type="Pfam" id="PF00874">
    <property type="entry name" value="PRD"/>
    <property type="match status" value="2"/>
</dbReference>
<dbReference type="Gene3D" id="3.40.50.510">
    <property type="entry name" value="Phosphotransferase system, mannose-type IIA component"/>
    <property type="match status" value="1"/>
</dbReference>
<dbReference type="PROSITE" id="PS51096">
    <property type="entry name" value="PTS_EIIA_TYPE_4"/>
    <property type="match status" value="1"/>
</dbReference>
<feature type="domain" description="Sigma-54 factor interaction" evidence="5">
    <location>
        <begin position="85"/>
        <end position="306"/>
    </location>
</feature>
<accession>A0A6V8SHL3</accession>
<dbReference type="InterPro" id="IPR027417">
    <property type="entry name" value="P-loop_NTPase"/>
</dbReference>
<dbReference type="InterPro" id="IPR003593">
    <property type="entry name" value="AAA+_ATPase"/>
</dbReference>
<evidence type="ECO:0000256" key="4">
    <source>
        <dbReference type="ARBA" id="ARBA00023125"/>
    </source>
</evidence>
<gene>
    <name evidence="8" type="ORF">bsdtw1_02573</name>
</gene>
<dbReference type="Gene3D" id="3.40.50.300">
    <property type="entry name" value="P-loop containing nucleotide triphosphate hydrolases"/>
    <property type="match status" value="1"/>
</dbReference>
<keyword evidence="2" id="KW-0547">Nucleotide-binding</keyword>
<dbReference type="InterPro" id="IPR036388">
    <property type="entry name" value="WH-like_DNA-bd_sf"/>
</dbReference>
<feature type="domain" description="PRD" evidence="7">
    <location>
        <begin position="431"/>
        <end position="536"/>
    </location>
</feature>